<gene>
    <name evidence="1" type="ORF">QAD02_001448</name>
</gene>
<keyword evidence="2" id="KW-1185">Reference proteome</keyword>
<accession>A0ACC2NIN4</accession>
<proteinExistence type="predicted"/>
<dbReference type="Proteomes" id="UP001239111">
    <property type="component" value="Chromosome 3"/>
</dbReference>
<sequence>MGIDNFNSFAPRFEPGLYNKNDPSTTYSVYFDGNLMAYKGATRQHMDRAPRHDIETSIAQNSLIYVRTLTKYLEAHMYRSRLKNVFVMLDGHRHPNKRERPTEIVRSSSSSGADRNDEGTVRICRARLVDAFAVQCEKWSRCTVVRLNEHEEAEMMMYRLRDRENGLNLLVSEDSDVYPIVYGHEPIVENRIRKDENVVSYDTSNALVYGSIRDTNYNYKPNFVVRDSCALVVCKRGFNINVVGFDHMRSASGSLRLSPLVFKIMCAMCGNDWLDRMITPTMIRCIVSEECVLSEAENVFLRYFDDAESVFRVVCSLLVIGLRGGARAELPRRAAWSDKPVGKFTPSKLIDNVRRYVGYVSGDGLDRASFERYDSVEASRSLIESLVGSRDSRTQKRACSSTDVCSEEFLTKVDRIVKDDTAAITSCEVTSSVPTRQRQIPRSRSKDGERIEKRLRIDGEPKKNVRMFSLSGNRLESLSNVLCLS</sequence>
<comment type="caution">
    <text evidence="1">The sequence shown here is derived from an EMBL/GenBank/DDBJ whole genome shotgun (WGS) entry which is preliminary data.</text>
</comment>
<evidence type="ECO:0000313" key="2">
    <source>
        <dbReference type="Proteomes" id="UP001239111"/>
    </source>
</evidence>
<organism evidence="1 2">
    <name type="scientific">Eretmocerus hayati</name>
    <dbReference type="NCBI Taxonomy" id="131215"/>
    <lineage>
        <taxon>Eukaryota</taxon>
        <taxon>Metazoa</taxon>
        <taxon>Ecdysozoa</taxon>
        <taxon>Arthropoda</taxon>
        <taxon>Hexapoda</taxon>
        <taxon>Insecta</taxon>
        <taxon>Pterygota</taxon>
        <taxon>Neoptera</taxon>
        <taxon>Endopterygota</taxon>
        <taxon>Hymenoptera</taxon>
        <taxon>Apocrita</taxon>
        <taxon>Proctotrupomorpha</taxon>
        <taxon>Chalcidoidea</taxon>
        <taxon>Aphelinidae</taxon>
        <taxon>Aphelininae</taxon>
        <taxon>Eretmocerus</taxon>
    </lineage>
</organism>
<protein>
    <submittedName>
        <fullName evidence="1">Uncharacterized protein</fullName>
    </submittedName>
</protein>
<evidence type="ECO:0000313" key="1">
    <source>
        <dbReference type="EMBL" id="KAJ8670189.1"/>
    </source>
</evidence>
<reference evidence="1" key="1">
    <citation type="submission" date="2023-04" db="EMBL/GenBank/DDBJ databases">
        <title>A chromosome-level genome assembly of the parasitoid wasp Eretmocerus hayati.</title>
        <authorList>
            <person name="Zhong Y."/>
            <person name="Liu S."/>
            <person name="Liu Y."/>
        </authorList>
    </citation>
    <scope>NUCLEOTIDE SEQUENCE</scope>
    <source>
        <strain evidence="1">ZJU_SS_LIU_2023</strain>
    </source>
</reference>
<dbReference type="EMBL" id="CM056743">
    <property type="protein sequence ID" value="KAJ8670189.1"/>
    <property type="molecule type" value="Genomic_DNA"/>
</dbReference>
<name>A0ACC2NIN4_9HYME</name>